<feature type="compositionally biased region" description="Low complexity" evidence="1">
    <location>
        <begin position="117"/>
        <end position="133"/>
    </location>
</feature>
<accession>A0ABY4IM83</accession>
<name>A0ABY4IM83_9MICO</name>
<keyword evidence="2" id="KW-1133">Transmembrane helix</keyword>
<evidence type="ECO:0000256" key="1">
    <source>
        <dbReference type="SAM" id="MobiDB-lite"/>
    </source>
</evidence>
<feature type="region of interest" description="Disordered" evidence="1">
    <location>
        <begin position="1"/>
        <end position="75"/>
    </location>
</feature>
<reference evidence="3 4" key="1">
    <citation type="submission" date="2021-06" db="EMBL/GenBank/DDBJ databases">
        <title>Genome-based taxonomic framework of Microbacterium strains isolated from marine environment, the description of four new species and reclassification of four preexisting species.</title>
        <authorList>
            <person name="Lee S.D."/>
            <person name="Kim S.-M."/>
            <person name="Byeon Y.-S."/>
            <person name="Yang H.L."/>
            <person name="Kim I.S."/>
        </authorList>
    </citation>
    <scope>NUCLEOTIDE SEQUENCE [LARGE SCALE GENOMIC DNA]</scope>
    <source>
        <strain evidence="3 4">SSW1-36</strain>
    </source>
</reference>
<keyword evidence="2" id="KW-0812">Transmembrane</keyword>
<dbReference type="Proteomes" id="UP000831963">
    <property type="component" value="Chromosome"/>
</dbReference>
<gene>
    <name evidence="3" type="ORF">KV396_05115</name>
</gene>
<keyword evidence="2" id="KW-0472">Membrane</keyword>
<evidence type="ECO:0000256" key="2">
    <source>
        <dbReference type="SAM" id="Phobius"/>
    </source>
</evidence>
<evidence type="ECO:0000313" key="3">
    <source>
        <dbReference type="EMBL" id="UPL13894.1"/>
    </source>
</evidence>
<dbReference type="RefSeq" id="WP_247957065.1">
    <property type="nucleotide sequence ID" value="NZ_CP078077.1"/>
</dbReference>
<protein>
    <submittedName>
        <fullName evidence="3">Uncharacterized protein</fullName>
    </submittedName>
</protein>
<dbReference type="EMBL" id="CP078077">
    <property type="protein sequence ID" value="UPL13894.1"/>
    <property type="molecule type" value="Genomic_DNA"/>
</dbReference>
<organism evidence="3 4">
    <name type="scientific">Microbacterium galbinum</name>
    <dbReference type="NCBI Taxonomy" id="2851646"/>
    <lineage>
        <taxon>Bacteria</taxon>
        <taxon>Bacillati</taxon>
        <taxon>Actinomycetota</taxon>
        <taxon>Actinomycetes</taxon>
        <taxon>Micrococcales</taxon>
        <taxon>Microbacteriaceae</taxon>
        <taxon>Microbacterium</taxon>
    </lineage>
</organism>
<feature type="transmembrane region" description="Helical" evidence="2">
    <location>
        <begin position="152"/>
        <end position="176"/>
    </location>
</feature>
<proteinExistence type="predicted"/>
<evidence type="ECO:0000313" key="4">
    <source>
        <dbReference type="Proteomes" id="UP000831963"/>
    </source>
</evidence>
<feature type="region of interest" description="Disordered" evidence="1">
    <location>
        <begin position="98"/>
        <end position="136"/>
    </location>
</feature>
<keyword evidence="4" id="KW-1185">Reference proteome</keyword>
<sequence length="212" mass="21073">MTSDSITPPDPDKRENGEADAVVPPPPVFDDAAAAAVVPPPPVFDDNRADIVVPPPPAFDGPLTGSVPPLSASTDDIVPPPPAFEGTTGDAVVPPPPTFDGDAVSAPASASLRRRTPPASVPAVVPDAASTAPEPDPAFVAPEVPASGGYRAWTVAIFSILVLLLAGAIALVIYLATSTTLNIPGFDDASSAHGSSTLVAAAPVSGADALPI</sequence>